<dbReference type="PANTHER" id="PTHR12729">
    <property type="entry name" value="TRNA(HIS) GUANYLYLTRANSFERASE-RELATED"/>
    <property type="match status" value="1"/>
</dbReference>
<name>A0A371NCY9_9EURY</name>
<evidence type="ECO:0000313" key="3">
    <source>
        <dbReference type="Proteomes" id="UP000256864"/>
    </source>
</evidence>
<keyword evidence="2" id="KW-0808">Transferase</keyword>
<dbReference type="GO" id="GO:0008193">
    <property type="term" value="F:tRNA guanylyltransferase activity"/>
    <property type="evidence" value="ECO:0007669"/>
    <property type="project" value="InterPro"/>
</dbReference>
<proteinExistence type="predicted"/>
<dbReference type="PANTHER" id="PTHR12729:SF6">
    <property type="entry name" value="TRNA(HIS) GUANYLYLTRANSFERASE-RELATED"/>
    <property type="match status" value="1"/>
</dbReference>
<dbReference type="EMBL" id="QREL01000001">
    <property type="protein sequence ID" value="REE28385.1"/>
    <property type="molecule type" value="Genomic_DNA"/>
</dbReference>
<evidence type="ECO:0000259" key="1">
    <source>
        <dbReference type="Pfam" id="PF04446"/>
    </source>
</evidence>
<dbReference type="Proteomes" id="UP000256864">
    <property type="component" value="Unassembled WGS sequence"/>
</dbReference>
<dbReference type="InterPro" id="IPR007537">
    <property type="entry name" value="tRNAHis_GuaTrfase_Thg1"/>
</dbReference>
<keyword evidence="3" id="KW-1185">Reference proteome</keyword>
<evidence type="ECO:0000313" key="2">
    <source>
        <dbReference type="EMBL" id="REE28385.1"/>
    </source>
</evidence>
<organism evidence="2 3">
    <name type="scientific">Methanothermobacter defluvii</name>
    <dbReference type="NCBI Taxonomy" id="49339"/>
    <lineage>
        <taxon>Archaea</taxon>
        <taxon>Methanobacteriati</taxon>
        <taxon>Methanobacteriota</taxon>
        <taxon>Methanomada group</taxon>
        <taxon>Methanobacteria</taxon>
        <taxon>Methanobacteriales</taxon>
        <taxon>Methanobacteriaceae</taxon>
        <taxon>Methanothermobacter</taxon>
    </lineage>
</organism>
<dbReference type="RefSeq" id="WP_238337874.1">
    <property type="nucleotide sequence ID" value="NZ_QREL01000001.1"/>
</dbReference>
<dbReference type="SMR" id="A0A371NCY9"/>
<dbReference type="Pfam" id="PF04446">
    <property type="entry name" value="Thg1"/>
    <property type="match status" value="1"/>
</dbReference>
<protein>
    <submittedName>
        <fullName evidence="2">tRNA(His)-5'-guanylyltransferase</fullName>
    </submittedName>
</protein>
<feature type="domain" description="tRNAHis guanylyltransferase catalytic" evidence="1">
    <location>
        <begin position="5"/>
        <end position="126"/>
    </location>
</feature>
<comment type="caution">
    <text evidence="2">The sequence shown here is derived from an EMBL/GenBank/DDBJ whole genome shotgun (WGS) entry which is preliminary data.</text>
</comment>
<dbReference type="GO" id="GO:0000287">
    <property type="term" value="F:magnesium ion binding"/>
    <property type="evidence" value="ECO:0007669"/>
    <property type="project" value="InterPro"/>
</dbReference>
<gene>
    <name evidence="2" type="ORF">C7452_0394</name>
</gene>
<accession>A0A371NCY9</accession>
<dbReference type="InterPro" id="IPR024956">
    <property type="entry name" value="tRNAHis_GuaTrfase_cat"/>
</dbReference>
<dbReference type="Gene3D" id="3.30.70.3000">
    <property type="match status" value="1"/>
</dbReference>
<sequence>MVFDVRSHETYSSLRVPPSAEVVLRLDGRGFHGLTEKLGFTRPYDENFRDIMAATSMDIMEEFSPAFIYTFSDEINILLSEVPFSGRVEKLDSVFAALASSSFTLEALSLGFKLDQAVSFDCRTIPLAGGAVQEYFRSRQSEAWRNCLNGYAYWTLRAEMGKEEAVRTLEGLKSEGIHDLLFERGINISRVPSWQRRGIGVYRRPVEVEGYNPLRDERVTASRMRTIVDMDLPLFTGEFFRELIRTG</sequence>
<dbReference type="AlphaFoldDB" id="A0A371NCY9"/>
<reference evidence="2 3" key="1">
    <citation type="submission" date="2018-07" db="EMBL/GenBank/DDBJ databases">
        <title>Genomic Encyclopedia of Type Strains, Phase IV (KMG-IV): sequencing the most valuable type-strain genomes for metagenomic binning, comparative biology and taxonomic classification.</title>
        <authorList>
            <person name="Goeker M."/>
        </authorList>
    </citation>
    <scope>NUCLEOTIDE SEQUENCE [LARGE SCALE GENOMIC DNA]</scope>
    <source>
        <strain evidence="2 3">DSM 7466</strain>
    </source>
</reference>
<dbReference type="GeneID" id="58978989"/>
<dbReference type="GO" id="GO:0006400">
    <property type="term" value="P:tRNA modification"/>
    <property type="evidence" value="ECO:0007669"/>
    <property type="project" value="InterPro"/>
</dbReference>
<dbReference type="InterPro" id="IPR038469">
    <property type="entry name" value="tRNAHis_GuaTrfase_Thg1_sf"/>
</dbReference>
<keyword evidence="2" id="KW-0548">Nucleotidyltransferase</keyword>